<dbReference type="InterPro" id="IPR011055">
    <property type="entry name" value="Dup_hybrid_motif"/>
</dbReference>
<gene>
    <name evidence="3" type="ORF">GCM10007173_14010</name>
</gene>
<proteinExistence type="predicted"/>
<organism evidence="3 4">
    <name type="scientific">Glutamicibacter ardleyensis</name>
    <dbReference type="NCBI Taxonomy" id="225894"/>
    <lineage>
        <taxon>Bacteria</taxon>
        <taxon>Bacillati</taxon>
        <taxon>Actinomycetota</taxon>
        <taxon>Actinomycetes</taxon>
        <taxon>Micrococcales</taxon>
        <taxon>Micrococcaceae</taxon>
        <taxon>Glutamicibacter</taxon>
    </lineage>
</organism>
<dbReference type="EMBL" id="BMKX01000002">
    <property type="protein sequence ID" value="GGJ56410.1"/>
    <property type="molecule type" value="Genomic_DNA"/>
</dbReference>
<dbReference type="Proteomes" id="UP000606115">
    <property type="component" value="Unassembled WGS sequence"/>
</dbReference>
<evidence type="ECO:0000256" key="1">
    <source>
        <dbReference type="ARBA" id="ARBA00022729"/>
    </source>
</evidence>
<dbReference type="CDD" id="cd12797">
    <property type="entry name" value="M23_peptidase"/>
    <property type="match status" value="1"/>
</dbReference>
<reference evidence="4" key="1">
    <citation type="journal article" date="2019" name="Int. J. Syst. Evol. Microbiol.">
        <title>The Global Catalogue of Microorganisms (GCM) 10K type strain sequencing project: providing services to taxonomists for standard genome sequencing and annotation.</title>
        <authorList>
            <consortium name="The Broad Institute Genomics Platform"/>
            <consortium name="The Broad Institute Genome Sequencing Center for Infectious Disease"/>
            <person name="Wu L."/>
            <person name="Ma J."/>
        </authorList>
    </citation>
    <scope>NUCLEOTIDE SEQUENCE [LARGE SCALE GENOMIC DNA]</scope>
    <source>
        <strain evidence="4">CGMCC 1.3685</strain>
    </source>
</reference>
<protein>
    <recommendedName>
        <fullName evidence="2">M23ase beta-sheet core domain-containing protein</fullName>
    </recommendedName>
</protein>
<accession>A0ABQ2DGG3</accession>
<sequence>MYYTDFAPETVIYGDLAPKTRPTKLPTSCGQSPKFRTSLPQAELMKPKRLLLLLPALLILTLAPLGARAETTQNYAQPAAAAQWRWPLAGEPKILKAFDKPAEQWSAGHRGVDLAASVGNQVVAPNRGRITFRGVVVDRPVVVIDHGHGFKTSLEPVTSELSVGSWVESGAKLGTVSTGAHCSNRCIHWGVRLDGEYIDPALLIEDLRPSILLPLND</sequence>
<dbReference type="Gene3D" id="2.70.70.10">
    <property type="entry name" value="Glucose Permease (Domain IIA)"/>
    <property type="match status" value="1"/>
</dbReference>
<keyword evidence="4" id="KW-1185">Reference proteome</keyword>
<evidence type="ECO:0000259" key="2">
    <source>
        <dbReference type="Pfam" id="PF01551"/>
    </source>
</evidence>
<feature type="domain" description="M23ase beta-sheet core" evidence="2">
    <location>
        <begin position="108"/>
        <end position="200"/>
    </location>
</feature>
<evidence type="ECO:0000313" key="3">
    <source>
        <dbReference type="EMBL" id="GGJ56410.1"/>
    </source>
</evidence>
<keyword evidence="1" id="KW-0732">Signal</keyword>
<dbReference type="InterPro" id="IPR016047">
    <property type="entry name" value="M23ase_b-sheet_dom"/>
</dbReference>
<evidence type="ECO:0000313" key="4">
    <source>
        <dbReference type="Proteomes" id="UP000606115"/>
    </source>
</evidence>
<name>A0ABQ2DGG3_9MICC</name>
<dbReference type="Pfam" id="PF01551">
    <property type="entry name" value="Peptidase_M23"/>
    <property type="match status" value="1"/>
</dbReference>
<dbReference type="SUPFAM" id="SSF51261">
    <property type="entry name" value="Duplicated hybrid motif"/>
    <property type="match status" value="1"/>
</dbReference>
<dbReference type="PANTHER" id="PTHR21666:SF289">
    <property type="entry name" value="L-ALA--D-GLU ENDOPEPTIDASE"/>
    <property type="match status" value="1"/>
</dbReference>
<dbReference type="PANTHER" id="PTHR21666">
    <property type="entry name" value="PEPTIDASE-RELATED"/>
    <property type="match status" value="1"/>
</dbReference>
<dbReference type="InterPro" id="IPR050570">
    <property type="entry name" value="Cell_wall_metabolism_enzyme"/>
</dbReference>
<comment type="caution">
    <text evidence="3">The sequence shown here is derived from an EMBL/GenBank/DDBJ whole genome shotgun (WGS) entry which is preliminary data.</text>
</comment>